<evidence type="ECO:0000313" key="4">
    <source>
        <dbReference type="Proteomes" id="UP000195106"/>
    </source>
</evidence>
<proteinExistence type="predicted"/>
<keyword evidence="2" id="KW-0472">Membrane</keyword>
<feature type="compositionally biased region" description="Low complexity" evidence="1">
    <location>
        <begin position="119"/>
        <end position="136"/>
    </location>
</feature>
<gene>
    <name evidence="3" type="ORF">CMsap09_12745</name>
</gene>
<feature type="transmembrane region" description="Helical" evidence="2">
    <location>
        <begin position="91"/>
        <end position="110"/>
    </location>
</feature>
<feature type="compositionally biased region" description="Basic and acidic residues" evidence="1">
    <location>
        <begin position="42"/>
        <end position="77"/>
    </location>
</feature>
<reference evidence="3 4" key="1">
    <citation type="submission" date="2016-08" db="EMBL/GenBank/DDBJ databases">
        <title>Genome sequence of Clavibacter michiganensis spp. strain CASJ009.</title>
        <authorList>
            <person name="Thapa S.P."/>
            <person name="Coaker G."/>
        </authorList>
    </citation>
    <scope>NUCLEOTIDE SEQUENCE [LARGE SCALE GENOMIC DNA]</scope>
    <source>
        <strain evidence="3">CASJ009</strain>
    </source>
</reference>
<name>A0A251XWB9_9MICO</name>
<protein>
    <submittedName>
        <fullName evidence="3">Uncharacterized protein</fullName>
    </submittedName>
</protein>
<sequence>MHQDGEDAVEELGALPDAELRRRVYAQGADGSDERWIRAAAELDRRERTARGDGPDDDREGGIRDAEHQAEDDHDPGADADPAPRRPRLPVALLGACAALAVGLLAGVAVGTGLGTAAPEEGAGAAADRSDSAASDLPRTGGSGAASTGTTGTSPNASASPALLGPESLSDTRSRPIGAILDSEQTDTDLPPRQVRADVDPASVRGVQTSVGLYAARTVTGDLCLLVFPDGGSAVLTCGTPDQVSSTGLRIAWTTVFPSRNRDGSVGTITGDVTATWSTDGLITLTTPGRLLAY</sequence>
<feature type="compositionally biased region" description="Low complexity" evidence="1">
    <location>
        <begin position="145"/>
        <end position="162"/>
    </location>
</feature>
<accession>A0A251XWB9</accession>
<evidence type="ECO:0000313" key="3">
    <source>
        <dbReference type="EMBL" id="OUE09807.1"/>
    </source>
</evidence>
<evidence type="ECO:0000256" key="1">
    <source>
        <dbReference type="SAM" id="MobiDB-lite"/>
    </source>
</evidence>
<dbReference type="AlphaFoldDB" id="A0A251XWB9"/>
<organism evidence="3 4">
    <name type="scientific">Clavibacter michiganensis</name>
    <dbReference type="NCBI Taxonomy" id="28447"/>
    <lineage>
        <taxon>Bacteria</taxon>
        <taxon>Bacillati</taxon>
        <taxon>Actinomycetota</taxon>
        <taxon>Actinomycetes</taxon>
        <taxon>Micrococcales</taxon>
        <taxon>Microbacteriaceae</taxon>
        <taxon>Clavibacter</taxon>
    </lineage>
</organism>
<comment type="caution">
    <text evidence="3">The sequence shown here is derived from an EMBL/GenBank/DDBJ whole genome shotgun (WGS) entry which is preliminary data.</text>
</comment>
<keyword evidence="2" id="KW-1133">Transmembrane helix</keyword>
<evidence type="ECO:0000256" key="2">
    <source>
        <dbReference type="SAM" id="Phobius"/>
    </source>
</evidence>
<dbReference type="Proteomes" id="UP000195106">
    <property type="component" value="Unassembled WGS sequence"/>
</dbReference>
<feature type="region of interest" description="Disordered" evidence="1">
    <location>
        <begin position="42"/>
        <end position="86"/>
    </location>
</feature>
<dbReference type="EMBL" id="MDHJ01000001">
    <property type="protein sequence ID" value="OUE09807.1"/>
    <property type="molecule type" value="Genomic_DNA"/>
</dbReference>
<keyword evidence="2" id="KW-0812">Transmembrane</keyword>
<feature type="region of interest" description="Disordered" evidence="1">
    <location>
        <begin position="119"/>
        <end position="174"/>
    </location>
</feature>